<proteinExistence type="predicted"/>
<feature type="region of interest" description="Disordered" evidence="1">
    <location>
        <begin position="338"/>
        <end position="369"/>
    </location>
</feature>
<dbReference type="AlphaFoldDB" id="A0A1G9VUT2"/>
<dbReference type="OrthoDB" id="202932at2157"/>
<accession>A0A1G9VUT2</accession>
<dbReference type="PROSITE" id="PS51318">
    <property type="entry name" value="TAT"/>
    <property type="match status" value="1"/>
</dbReference>
<organism evidence="2 3">
    <name type="scientific">Haloarchaeobius iranensis</name>
    <dbReference type="NCBI Taxonomy" id="996166"/>
    <lineage>
        <taxon>Archaea</taxon>
        <taxon>Methanobacteriati</taxon>
        <taxon>Methanobacteriota</taxon>
        <taxon>Stenosarchaea group</taxon>
        <taxon>Halobacteria</taxon>
        <taxon>Halobacteriales</taxon>
        <taxon>Halorubellaceae</taxon>
        <taxon>Haloarchaeobius</taxon>
    </lineage>
</organism>
<dbReference type="InterPro" id="IPR006311">
    <property type="entry name" value="TAT_signal"/>
</dbReference>
<feature type="region of interest" description="Disordered" evidence="1">
    <location>
        <begin position="21"/>
        <end position="62"/>
    </location>
</feature>
<reference evidence="2 3" key="1">
    <citation type="submission" date="2016-10" db="EMBL/GenBank/DDBJ databases">
        <authorList>
            <person name="de Groot N.N."/>
        </authorList>
    </citation>
    <scope>NUCLEOTIDE SEQUENCE [LARGE SCALE GENOMIC DNA]</scope>
    <source>
        <strain evidence="3">EB21,IBRC-M 10013,KCTC 4048</strain>
    </source>
</reference>
<gene>
    <name evidence="2" type="ORF">SAMN05192554_10712</name>
</gene>
<evidence type="ECO:0000313" key="2">
    <source>
        <dbReference type="EMBL" id="SDM75913.1"/>
    </source>
</evidence>
<evidence type="ECO:0000256" key="1">
    <source>
        <dbReference type="SAM" id="MobiDB-lite"/>
    </source>
</evidence>
<dbReference type="RefSeq" id="WP_089732449.1">
    <property type="nucleotide sequence ID" value="NZ_FNIA01000007.1"/>
</dbReference>
<keyword evidence="3" id="KW-1185">Reference proteome</keyword>
<dbReference type="Proteomes" id="UP000199370">
    <property type="component" value="Unassembled WGS sequence"/>
</dbReference>
<protein>
    <submittedName>
        <fullName evidence="2">Uncharacterized protein</fullName>
    </submittedName>
</protein>
<evidence type="ECO:0000313" key="3">
    <source>
        <dbReference type="Proteomes" id="UP000199370"/>
    </source>
</evidence>
<dbReference type="PROSITE" id="PS51257">
    <property type="entry name" value="PROKAR_LIPOPROTEIN"/>
    <property type="match status" value="1"/>
</dbReference>
<dbReference type="EMBL" id="FNIA01000007">
    <property type="protein sequence ID" value="SDM75913.1"/>
    <property type="molecule type" value="Genomic_DNA"/>
</dbReference>
<sequence>MNEPSRRGLLAALATTAVGTATSGCLGGSAPDEEDGAAGTDGGSPTAGGTDRRRTAGTPDGLFHWLPAPSAVDDEPFVVDWGALDAIQSLNREDELPGPSYTGAVDLLVTRDRPAIVPPENLTTTLRITGGDGESSLSGTVLSRLAVDDAQVEGRFMFAGYDRLDTDREATLLQSGTVRDGTETVGILDGVLVRSFDPDGRRLVETVLDAAAGAAPRLVDEQPDVATVVSETSDANYRILGTDPQSAVPAPDDPLSDATAVTYAWTLAPSESTFELAATYPEADRPGPGAFTEFVRTDVTNDSYRELSTATEARLVTTTGVLDTESFRLFLRAAFASDSDGDGSGDEETGDRETTEQETESEDTTEQAAPSVEFAFEYEPSAETLTVRHEGGDSVDADRVYITADRVAIGTQFSDDTVSTGSSVTVDVSDLSSRTTVAVIWDGPADGDVEILGRFTLP</sequence>
<feature type="compositionally biased region" description="Acidic residues" evidence="1">
    <location>
        <begin position="339"/>
        <end position="365"/>
    </location>
</feature>
<dbReference type="STRING" id="996166.SAMN05192554_10712"/>
<name>A0A1G9VUT2_9EURY</name>